<evidence type="ECO:0000256" key="1">
    <source>
        <dbReference type="SAM" id="Phobius"/>
    </source>
</evidence>
<accession>A0A0X3NL71</accession>
<proteinExistence type="predicted"/>
<keyword evidence="1" id="KW-1133">Transmembrane helix</keyword>
<reference evidence="2" key="1">
    <citation type="submission" date="2016-01" db="EMBL/GenBank/DDBJ databases">
        <title>Reference transcriptome for the parasite Schistocephalus solidus: insights into the molecular evolution of parasitism.</title>
        <authorList>
            <person name="Hebert F.O."/>
            <person name="Grambauer S."/>
            <person name="Barber I."/>
            <person name="Landry C.R."/>
            <person name="Aubin-Horth N."/>
        </authorList>
    </citation>
    <scope>NUCLEOTIDE SEQUENCE</scope>
</reference>
<protein>
    <submittedName>
        <fullName evidence="2">Uncharacterized protein</fullName>
    </submittedName>
</protein>
<dbReference type="AlphaFoldDB" id="A0A0X3NL71"/>
<dbReference type="EMBL" id="GEEE01022546">
    <property type="protein sequence ID" value="JAP40679.1"/>
    <property type="molecule type" value="Transcribed_RNA"/>
</dbReference>
<organism evidence="2">
    <name type="scientific">Schistocephalus solidus</name>
    <name type="common">Tapeworm</name>
    <dbReference type="NCBI Taxonomy" id="70667"/>
    <lineage>
        <taxon>Eukaryota</taxon>
        <taxon>Metazoa</taxon>
        <taxon>Spiralia</taxon>
        <taxon>Lophotrochozoa</taxon>
        <taxon>Platyhelminthes</taxon>
        <taxon>Cestoda</taxon>
        <taxon>Eucestoda</taxon>
        <taxon>Diphyllobothriidea</taxon>
        <taxon>Diphyllobothriidae</taxon>
        <taxon>Schistocephalus</taxon>
    </lineage>
</organism>
<sequence>CAKGRDLMAPFGLLFGGLLWFVVLSCIACWFLQYYKRKEDNYCPWSKYLVVWGTINKLIIKASPKTLLNTLLTCRSRRAMVRRLIQTANTSLFFLCDMSSLRTTIFDLF</sequence>
<keyword evidence="1" id="KW-0472">Membrane</keyword>
<feature type="transmembrane region" description="Helical" evidence="1">
    <location>
        <begin position="12"/>
        <end position="32"/>
    </location>
</feature>
<keyword evidence="1" id="KW-0812">Transmembrane</keyword>
<name>A0A0X3NL71_SCHSO</name>
<gene>
    <name evidence="2" type="ORF">TR149102</name>
</gene>
<evidence type="ECO:0000313" key="2">
    <source>
        <dbReference type="EMBL" id="JAP40679.1"/>
    </source>
</evidence>
<feature type="non-terminal residue" evidence="2">
    <location>
        <position position="1"/>
    </location>
</feature>